<keyword evidence="3" id="KW-1185">Reference proteome</keyword>
<proteinExistence type="predicted"/>
<dbReference type="EMBL" id="CAMAPE010000016">
    <property type="protein sequence ID" value="CAH9082810.1"/>
    <property type="molecule type" value="Genomic_DNA"/>
</dbReference>
<feature type="compositionally biased region" description="Polar residues" evidence="1">
    <location>
        <begin position="334"/>
        <end position="345"/>
    </location>
</feature>
<feature type="region of interest" description="Disordered" evidence="1">
    <location>
        <begin position="216"/>
        <end position="272"/>
    </location>
</feature>
<sequence length="557" mass="61194">MASQQFIPQHILDPKNAKQAKLSENHIEAIKNGSGFPAHASIRFPAANERVDWHCDGWVNFFMYPFKIGMKFPFSSLVRDFLAFVKVSPSQVMPQVWRVLRGLEVLSEKHSIPFSFEDLGFTYDLRSSGAGRFTLAVKDAREALILRADKANDRGWMSQFFFVQKDSLGSEGAFLEESLHKDRKTIPLSYGPDSEGRTAKILSITTAERTFGNLVVDNEGMSPTPDHSRSVGLRRSRRNIQNVPDDVQGSRAVCVDDSDHESETSRGGGENASAFVPLQMVFPGGQDSCSLPAKRSAQHAAVSSSNTRPMPSDYDLLNMVSRKKKIPSKLASGCSKTPQCPNTEMKSAPPRPVSAATNPDSGGKMNASFSRDFCCLKDALMMGSEMPQVLLSSSSVVFSDVSSAGLALASSAFAFQSVQASLVASERLVLLEKAVDELKRKEKSFQARADVDARTIQSLRGDNSTLTTQISTLKTRIKSLEAYGRKKKQEVTDAACFYAWKTRGELMTSFLAGETSSWTAEQDVATWLKLQDEMDPPIGEDGFDVGQSDNEAESRRS</sequence>
<dbReference type="Proteomes" id="UP001152484">
    <property type="component" value="Unassembled WGS sequence"/>
</dbReference>
<dbReference type="PANTHER" id="PTHR31099:SF28">
    <property type="entry name" value="F5J5.12"/>
    <property type="match status" value="1"/>
</dbReference>
<feature type="region of interest" description="Disordered" evidence="1">
    <location>
        <begin position="328"/>
        <end position="363"/>
    </location>
</feature>
<name>A0A9P0Z194_CUSEU</name>
<dbReference type="AlphaFoldDB" id="A0A9P0Z194"/>
<evidence type="ECO:0000256" key="1">
    <source>
        <dbReference type="SAM" id="MobiDB-lite"/>
    </source>
</evidence>
<protein>
    <submittedName>
        <fullName evidence="2">Uncharacterized protein</fullName>
    </submittedName>
</protein>
<evidence type="ECO:0000313" key="2">
    <source>
        <dbReference type="EMBL" id="CAH9082810.1"/>
    </source>
</evidence>
<evidence type="ECO:0000313" key="3">
    <source>
        <dbReference type="Proteomes" id="UP001152484"/>
    </source>
</evidence>
<feature type="region of interest" description="Disordered" evidence="1">
    <location>
        <begin position="287"/>
        <end position="314"/>
    </location>
</feature>
<reference evidence="2" key="1">
    <citation type="submission" date="2022-07" db="EMBL/GenBank/DDBJ databases">
        <authorList>
            <person name="Macas J."/>
            <person name="Novak P."/>
            <person name="Neumann P."/>
        </authorList>
    </citation>
    <scope>NUCLEOTIDE SEQUENCE</scope>
</reference>
<organism evidence="2 3">
    <name type="scientific">Cuscuta europaea</name>
    <name type="common">European dodder</name>
    <dbReference type="NCBI Taxonomy" id="41803"/>
    <lineage>
        <taxon>Eukaryota</taxon>
        <taxon>Viridiplantae</taxon>
        <taxon>Streptophyta</taxon>
        <taxon>Embryophyta</taxon>
        <taxon>Tracheophyta</taxon>
        <taxon>Spermatophyta</taxon>
        <taxon>Magnoliopsida</taxon>
        <taxon>eudicotyledons</taxon>
        <taxon>Gunneridae</taxon>
        <taxon>Pentapetalae</taxon>
        <taxon>asterids</taxon>
        <taxon>lamiids</taxon>
        <taxon>Solanales</taxon>
        <taxon>Convolvulaceae</taxon>
        <taxon>Cuscuteae</taxon>
        <taxon>Cuscuta</taxon>
        <taxon>Cuscuta subgen. Cuscuta</taxon>
    </lineage>
</organism>
<feature type="region of interest" description="Disordered" evidence="1">
    <location>
        <begin position="534"/>
        <end position="557"/>
    </location>
</feature>
<dbReference type="OrthoDB" id="1750920at2759"/>
<dbReference type="PANTHER" id="PTHR31099">
    <property type="entry name" value="OS06G0165300 PROTEIN"/>
    <property type="match status" value="1"/>
</dbReference>
<accession>A0A9P0Z194</accession>
<comment type="caution">
    <text evidence="2">The sequence shown here is derived from an EMBL/GenBank/DDBJ whole genome shotgun (WGS) entry which is preliminary data.</text>
</comment>
<gene>
    <name evidence="2" type="ORF">CEURO_LOCUS8415</name>
</gene>